<dbReference type="PANTHER" id="PTHR23150">
    <property type="entry name" value="SULFATASE MODIFYING FACTOR 1, 2"/>
    <property type="match status" value="1"/>
</dbReference>
<feature type="domain" description="TIR" evidence="2">
    <location>
        <begin position="15"/>
        <end position="143"/>
    </location>
</feature>
<evidence type="ECO:0000256" key="1">
    <source>
        <dbReference type="SAM" id="Phobius"/>
    </source>
</evidence>
<comment type="caution">
    <text evidence="3">The sequence shown here is derived from an EMBL/GenBank/DDBJ whole genome shotgun (WGS) entry which is preliminary data.</text>
</comment>
<dbReference type="PROSITE" id="PS50104">
    <property type="entry name" value="TIR"/>
    <property type="match status" value="1"/>
</dbReference>
<dbReference type="Gene3D" id="3.40.50.10140">
    <property type="entry name" value="Toll/interleukin-1 receptor homology (TIR) domain"/>
    <property type="match status" value="1"/>
</dbReference>
<dbReference type="EMBL" id="JAENHO010000004">
    <property type="protein sequence ID" value="MBL7255641.1"/>
    <property type="molecule type" value="Genomic_DNA"/>
</dbReference>
<evidence type="ECO:0000313" key="3">
    <source>
        <dbReference type="EMBL" id="MBL7255641.1"/>
    </source>
</evidence>
<dbReference type="RefSeq" id="WP_202992155.1">
    <property type="nucleotide sequence ID" value="NZ_JAENHO010000004.1"/>
</dbReference>
<dbReference type="SUPFAM" id="SSF56436">
    <property type="entry name" value="C-type lectin-like"/>
    <property type="match status" value="1"/>
</dbReference>
<dbReference type="InterPro" id="IPR035897">
    <property type="entry name" value="Toll_tir_struct_dom_sf"/>
</dbReference>
<keyword evidence="1" id="KW-0472">Membrane</keyword>
<dbReference type="Pfam" id="PF20703">
    <property type="entry name" value="nSTAND1"/>
    <property type="match status" value="1"/>
</dbReference>
<proteinExistence type="predicted"/>
<dbReference type="PANTHER" id="PTHR23150:SF19">
    <property type="entry name" value="FORMYLGLYCINE-GENERATING ENZYME"/>
    <property type="match status" value="1"/>
</dbReference>
<dbReference type="Pfam" id="PF13676">
    <property type="entry name" value="TIR_2"/>
    <property type="match status" value="1"/>
</dbReference>
<dbReference type="InterPro" id="IPR016187">
    <property type="entry name" value="CTDL_fold"/>
</dbReference>
<protein>
    <submittedName>
        <fullName evidence="3">SUMF1/EgtB/PvdO family nonheme iron enzyme</fullName>
    </submittedName>
</protein>
<dbReference type="InterPro" id="IPR042095">
    <property type="entry name" value="SUMF_sf"/>
</dbReference>
<sequence>MSSSETRSRVPADAARPTLFILHSQADREWVDGFLRPELGLPTGAVLTEESFRPGVAVVDEVAQAVRNAQFTVLVLSDAFLTDQWAVFGGTLATHAGVTDPESVIPLVLHPCELPLNIVYRVRLDCTNPDRWSAEIGRLRDLLKVAEPPAERVACPYPGMVAFGPADAPFFYGREREIDELAQRVRQQRFLLVAGPSGSGKSSLVAGGLLPRLAGDGGWSIRTMRPGAHPYEALQPALDGSPGLLVIDPFEEVFVQATPGERERFLRALAVLRDSGSCTLMLLMRANNYAELMTSPLWPLGPGERFEIVPLGAPELRQAIARPARDVGVHLEPVLIERLTHDAVGEPGVLPLLQETLVLLWERRSRRLLTARAYESLGTDGRSGLATAMAIRADAALAGLPPARQAIARRILLRLVHLSDDHGDSRRRQPVAALRSASDNDDFEPTLRHLADRRLLTLDGDAADLAHEQLIRGWPTLREWVDQNRADELTRRRITRDADDWAGRGRERGALYRGRRLAEALDWRRRYPHELGLRERRFLRVGRIWRAARHGALAALVLVFLAGTVWLAVPRVQEWRWRNEARRLGPTVLLPGGTALIGTEPSPVTLPPLRFDVHEVTNGQFRLCVRAGRCLEPVQPLIDSAYYDGDRGRPVVYVTAYQAADYCRWVGRQLPTETEWERAARGTEGRPYPWGTAEPDASRLVTAFGESAAPPLAAVDDNRYAGGNTPEGISHLAGNVQEWAATAVRYGPGDDTKLNRLGDWNGRDRVNVLTVKGGGRYDGATHMSYAVGAEATMLDGDIGFRCAATDE</sequence>
<name>A0ABS1VLN9_9ACTN</name>
<dbReference type="InterPro" id="IPR000157">
    <property type="entry name" value="TIR_dom"/>
</dbReference>
<dbReference type="InterPro" id="IPR005532">
    <property type="entry name" value="SUMF_dom"/>
</dbReference>
<keyword evidence="1" id="KW-1133">Transmembrane helix</keyword>
<dbReference type="Gene3D" id="3.40.50.300">
    <property type="entry name" value="P-loop containing nucleotide triphosphate hydrolases"/>
    <property type="match status" value="1"/>
</dbReference>
<dbReference type="Pfam" id="PF03781">
    <property type="entry name" value="FGE-sulfatase"/>
    <property type="match status" value="1"/>
</dbReference>
<keyword evidence="4" id="KW-1185">Reference proteome</keyword>
<accession>A0ABS1VLN9</accession>
<evidence type="ECO:0000259" key="2">
    <source>
        <dbReference type="PROSITE" id="PS50104"/>
    </source>
</evidence>
<organism evidence="3 4">
    <name type="scientific">Paractinoplanes lichenicola</name>
    <dbReference type="NCBI Taxonomy" id="2802976"/>
    <lineage>
        <taxon>Bacteria</taxon>
        <taxon>Bacillati</taxon>
        <taxon>Actinomycetota</taxon>
        <taxon>Actinomycetes</taxon>
        <taxon>Micromonosporales</taxon>
        <taxon>Micromonosporaceae</taxon>
        <taxon>Paractinoplanes</taxon>
    </lineage>
</organism>
<dbReference type="SUPFAM" id="SSF52540">
    <property type="entry name" value="P-loop containing nucleoside triphosphate hydrolases"/>
    <property type="match status" value="1"/>
</dbReference>
<reference evidence="3 4" key="1">
    <citation type="submission" date="2021-01" db="EMBL/GenBank/DDBJ databases">
        <title>Actinoplanes sp. nov. LDG1-01 isolated from lichen.</title>
        <authorList>
            <person name="Saeng-In P."/>
            <person name="Phongsopitanun W."/>
            <person name="Kanchanasin P."/>
            <person name="Yuki M."/>
            <person name="Kudo T."/>
            <person name="Ohkuma M."/>
            <person name="Tanasupawat S."/>
        </authorList>
    </citation>
    <scope>NUCLEOTIDE SEQUENCE [LARGE SCALE GENOMIC DNA]</scope>
    <source>
        <strain evidence="3 4">LDG1-01</strain>
    </source>
</reference>
<evidence type="ECO:0000313" key="4">
    <source>
        <dbReference type="Proteomes" id="UP000598996"/>
    </source>
</evidence>
<feature type="transmembrane region" description="Helical" evidence="1">
    <location>
        <begin position="550"/>
        <end position="569"/>
    </location>
</feature>
<keyword evidence="1" id="KW-0812">Transmembrane</keyword>
<dbReference type="InterPro" id="IPR051043">
    <property type="entry name" value="Sulfatase_Mod_Factor_Kinase"/>
</dbReference>
<dbReference type="Gene3D" id="3.90.1580.10">
    <property type="entry name" value="paralog of FGE (formylglycine-generating enzyme)"/>
    <property type="match status" value="1"/>
</dbReference>
<gene>
    <name evidence="3" type="ORF">JKJ07_15155</name>
</gene>
<dbReference type="InterPro" id="IPR049052">
    <property type="entry name" value="nSTAND1"/>
</dbReference>
<dbReference type="SUPFAM" id="SSF52200">
    <property type="entry name" value="Toll/Interleukin receptor TIR domain"/>
    <property type="match status" value="1"/>
</dbReference>
<dbReference type="InterPro" id="IPR027417">
    <property type="entry name" value="P-loop_NTPase"/>
</dbReference>
<dbReference type="Proteomes" id="UP000598996">
    <property type="component" value="Unassembled WGS sequence"/>
</dbReference>